<evidence type="ECO:0000256" key="7">
    <source>
        <dbReference type="ARBA" id="ARBA00023002"/>
    </source>
</evidence>
<proteinExistence type="inferred from homology"/>
<evidence type="ECO:0000256" key="5">
    <source>
        <dbReference type="ARBA" id="ARBA00022801"/>
    </source>
</evidence>
<dbReference type="GO" id="GO:0000105">
    <property type="term" value="P:L-histidine biosynthetic process"/>
    <property type="evidence" value="ECO:0007669"/>
    <property type="project" value="UniProtKB-KW"/>
</dbReference>
<feature type="binding site" evidence="12">
    <location>
        <begin position="163"/>
        <end position="165"/>
    </location>
    <ligand>
        <name>NADP(+)</name>
        <dbReference type="ChEBI" id="CHEBI:58349"/>
    </ligand>
</feature>
<dbReference type="PROSITE" id="PS00766">
    <property type="entry name" value="THF_DHG_CYH_1"/>
    <property type="match status" value="1"/>
</dbReference>
<dbReference type="STRING" id="2741.SAMN04489866_104136"/>
<dbReference type="Proteomes" id="UP000198995">
    <property type="component" value="Unassembled WGS sequence"/>
</dbReference>
<evidence type="ECO:0000256" key="1">
    <source>
        <dbReference type="ARBA" id="ARBA00004777"/>
    </source>
</evidence>
<keyword evidence="8 12" id="KW-0368">Histidine biosynthesis</keyword>
<evidence type="ECO:0000256" key="4">
    <source>
        <dbReference type="ARBA" id="ARBA00022755"/>
    </source>
</evidence>
<keyword evidence="3 12" id="KW-0028">Amino-acid biosynthesis</keyword>
<dbReference type="EC" id="1.5.1.5" evidence="12"/>
<dbReference type="GO" id="GO:0006164">
    <property type="term" value="P:purine nucleotide biosynthetic process"/>
    <property type="evidence" value="ECO:0007669"/>
    <property type="project" value="UniProtKB-KW"/>
</dbReference>
<evidence type="ECO:0000256" key="8">
    <source>
        <dbReference type="ARBA" id="ARBA00023102"/>
    </source>
</evidence>
<dbReference type="Gene3D" id="3.40.50.720">
    <property type="entry name" value="NAD(P)-binding Rossmann-like Domain"/>
    <property type="match status" value="1"/>
</dbReference>
<sequence>MQKISGTDLAKRLRHDMKAEVAALKEAGRQIGLAVVLVGHDPASEIYVANKEKACQEVGIVSRKIVLPENISEADLLTEVAQLNADPAIHGILVQLPLPKHIDENKVICAISPEKDVDGFSPVNLGRLLIGQKAFVPCTPQGCMALLEAAGLSPEGKKAVVIGRSNIVGKPMALLLMQANATVTVCHSKTRDLANELAQADILVVAIGKAGFIQPDQVKDGAVIIDVGINRNKDGKVCGDVDEAAFLAANKDVALTPVPGGVGPMTITMLLKNTILAEAAAFTAKEGR</sequence>
<evidence type="ECO:0000256" key="9">
    <source>
        <dbReference type="ARBA" id="ARBA00023167"/>
    </source>
</evidence>
<accession>A0A1G6VTG2</accession>
<comment type="function">
    <text evidence="12">Catalyzes the oxidation of 5,10-methylenetetrahydrofolate to 5,10-methenyltetrahydrofolate and then the hydrolysis of 5,10-methenyltetrahydrofolate to 10-formyltetrahydrofolate.</text>
</comment>
<dbReference type="Pfam" id="PF00763">
    <property type="entry name" value="THF_DHG_CYH"/>
    <property type="match status" value="1"/>
</dbReference>
<dbReference type="GO" id="GO:0035999">
    <property type="term" value="P:tetrahydrofolate interconversion"/>
    <property type="evidence" value="ECO:0007669"/>
    <property type="project" value="UniProtKB-UniRule"/>
</dbReference>
<evidence type="ECO:0000313" key="15">
    <source>
        <dbReference type="EMBL" id="SDD56902.1"/>
    </source>
</evidence>
<dbReference type="FunFam" id="3.40.50.10860:FF:000001">
    <property type="entry name" value="Bifunctional protein FolD"/>
    <property type="match status" value="1"/>
</dbReference>
<evidence type="ECO:0000256" key="3">
    <source>
        <dbReference type="ARBA" id="ARBA00022605"/>
    </source>
</evidence>
<dbReference type="AlphaFoldDB" id="A0A1G6VTG2"/>
<dbReference type="PANTHER" id="PTHR48099">
    <property type="entry name" value="C-1-TETRAHYDROFOLATE SYNTHASE, CYTOPLASMIC-RELATED"/>
    <property type="match status" value="1"/>
</dbReference>
<dbReference type="Gene3D" id="3.40.50.10860">
    <property type="entry name" value="Leucine Dehydrogenase, chain A, domain 1"/>
    <property type="match status" value="1"/>
</dbReference>
<dbReference type="SUPFAM" id="SSF51735">
    <property type="entry name" value="NAD(P)-binding Rossmann-fold domains"/>
    <property type="match status" value="1"/>
</dbReference>
<dbReference type="GO" id="GO:0004477">
    <property type="term" value="F:methenyltetrahydrofolate cyclohydrolase activity"/>
    <property type="evidence" value="ECO:0007669"/>
    <property type="project" value="UniProtKB-UniRule"/>
</dbReference>
<name>A0A1G6VTG2_PEPNI</name>
<keyword evidence="9 12" id="KW-0486">Methionine biosynthesis</keyword>
<evidence type="ECO:0000256" key="2">
    <source>
        <dbReference type="ARBA" id="ARBA00022563"/>
    </source>
</evidence>
<keyword evidence="4 12" id="KW-0658">Purine biosynthesis</keyword>
<evidence type="ECO:0000256" key="11">
    <source>
        <dbReference type="ARBA" id="ARBA00036357"/>
    </source>
</evidence>
<evidence type="ECO:0000259" key="14">
    <source>
        <dbReference type="Pfam" id="PF02882"/>
    </source>
</evidence>
<keyword evidence="16" id="KW-1185">Reference proteome</keyword>
<feature type="domain" description="Tetrahydrofolate dehydrogenase/cyclohydrolase catalytic" evidence="13">
    <location>
        <begin position="4"/>
        <end position="118"/>
    </location>
</feature>
<keyword evidence="2 12" id="KW-0554">One-carbon metabolism</keyword>
<dbReference type="InterPro" id="IPR020630">
    <property type="entry name" value="THF_DH/CycHdrlase_cat_dom"/>
</dbReference>
<dbReference type="GO" id="GO:0005829">
    <property type="term" value="C:cytosol"/>
    <property type="evidence" value="ECO:0007669"/>
    <property type="project" value="TreeGrafter"/>
</dbReference>
<comment type="catalytic activity">
    <reaction evidence="11 12">
        <text>(6R)-5,10-methenyltetrahydrofolate + H2O = (6R)-10-formyltetrahydrofolate + H(+)</text>
        <dbReference type="Rhea" id="RHEA:23700"/>
        <dbReference type="ChEBI" id="CHEBI:15377"/>
        <dbReference type="ChEBI" id="CHEBI:15378"/>
        <dbReference type="ChEBI" id="CHEBI:57455"/>
        <dbReference type="ChEBI" id="CHEBI:195366"/>
        <dbReference type="EC" id="3.5.4.9"/>
    </reaction>
</comment>
<feature type="binding site" evidence="12">
    <location>
        <position position="229"/>
    </location>
    <ligand>
        <name>NADP(+)</name>
        <dbReference type="ChEBI" id="CHEBI:58349"/>
    </ligand>
</feature>
<comment type="caution">
    <text evidence="12">Lacks conserved residue(s) required for the propagation of feature annotation.</text>
</comment>
<dbReference type="PROSITE" id="PS00767">
    <property type="entry name" value="THF_DHG_CYH_2"/>
    <property type="match status" value="1"/>
</dbReference>
<dbReference type="NCBIfam" id="NF010783">
    <property type="entry name" value="PRK14186.1"/>
    <property type="match status" value="1"/>
</dbReference>
<keyword evidence="6 12" id="KW-0521">NADP</keyword>
<dbReference type="OrthoDB" id="9803580at2"/>
<dbReference type="InterPro" id="IPR020867">
    <property type="entry name" value="THF_DH/CycHdrlase_CS"/>
</dbReference>
<dbReference type="CDD" id="cd01080">
    <property type="entry name" value="NAD_bind_m-THF_DH_Cyclohyd"/>
    <property type="match status" value="1"/>
</dbReference>
<evidence type="ECO:0000259" key="13">
    <source>
        <dbReference type="Pfam" id="PF00763"/>
    </source>
</evidence>
<comment type="catalytic activity">
    <reaction evidence="12">
        <text>(6R)-5,10-methylene-5,6,7,8-tetrahydrofolate + NADP(+) = (6R)-5,10-methenyltetrahydrofolate + NADPH</text>
        <dbReference type="Rhea" id="RHEA:22812"/>
        <dbReference type="ChEBI" id="CHEBI:15636"/>
        <dbReference type="ChEBI" id="CHEBI:57455"/>
        <dbReference type="ChEBI" id="CHEBI:57783"/>
        <dbReference type="ChEBI" id="CHEBI:58349"/>
        <dbReference type="EC" id="1.5.1.5"/>
    </reaction>
</comment>
<dbReference type="UniPathway" id="UPA00193"/>
<keyword evidence="5 12" id="KW-0378">Hydrolase</keyword>
<dbReference type="GO" id="GO:0004488">
    <property type="term" value="F:methylenetetrahydrofolate dehydrogenase (NADP+) activity"/>
    <property type="evidence" value="ECO:0007669"/>
    <property type="project" value="UniProtKB-UniRule"/>
</dbReference>
<dbReference type="PANTHER" id="PTHR48099:SF5">
    <property type="entry name" value="C-1-TETRAHYDROFOLATE SYNTHASE, CYTOPLASMIC"/>
    <property type="match status" value="1"/>
</dbReference>
<reference evidence="15 16" key="1">
    <citation type="submission" date="2016-10" db="EMBL/GenBank/DDBJ databases">
        <authorList>
            <person name="de Groot N.N."/>
        </authorList>
    </citation>
    <scope>NUCLEOTIDE SEQUENCE [LARGE SCALE GENOMIC DNA]</scope>
    <source>
        <strain evidence="15 16">DSM 20475</strain>
    </source>
</reference>
<dbReference type="GO" id="GO:0009086">
    <property type="term" value="P:methionine biosynthetic process"/>
    <property type="evidence" value="ECO:0007669"/>
    <property type="project" value="UniProtKB-KW"/>
</dbReference>
<dbReference type="EC" id="3.5.4.9" evidence="12"/>
<organism evidence="15 16">
    <name type="scientific">Peptococcus niger</name>
    <dbReference type="NCBI Taxonomy" id="2741"/>
    <lineage>
        <taxon>Bacteria</taxon>
        <taxon>Bacillati</taxon>
        <taxon>Bacillota</taxon>
        <taxon>Clostridia</taxon>
        <taxon>Eubacteriales</taxon>
        <taxon>Peptococcaceae</taxon>
        <taxon>Peptococcus</taxon>
    </lineage>
</organism>
<feature type="domain" description="Tetrahydrofolate dehydrogenase/cyclohydrolase NAD(P)-binding" evidence="14">
    <location>
        <begin position="137"/>
        <end position="277"/>
    </location>
</feature>
<dbReference type="EMBL" id="FNAF01000004">
    <property type="protein sequence ID" value="SDD56902.1"/>
    <property type="molecule type" value="Genomic_DNA"/>
</dbReference>
<dbReference type="NCBIfam" id="NF008058">
    <property type="entry name" value="PRK10792.1"/>
    <property type="match status" value="1"/>
</dbReference>
<evidence type="ECO:0000256" key="6">
    <source>
        <dbReference type="ARBA" id="ARBA00022857"/>
    </source>
</evidence>
<comment type="pathway">
    <text evidence="1 12">One-carbon metabolism; tetrahydrofolate interconversion.</text>
</comment>
<gene>
    <name evidence="12" type="primary">folD</name>
    <name evidence="15" type="ORF">SAMN04489866_104136</name>
</gene>
<dbReference type="PRINTS" id="PR00085">
    <property type="entry name" value="THFDHDRGNASE"/>
</dbReference>
<evidence type="ECO:0000256" key="10">
    <source>
        <dbReference type="ARBA" id="ARBA00023268"/>
    </source>
</evidence>
<protein>
    <recommendedName>
        <fullName evidence="12">Bifunctional protein FolD</fullName>
    </recommendedName>
    <domain>
        <recommendedName>
            <fullName evidence="12">Methylenetetrahydrofolate dehydrogenase</fullName>
            <ecNumber evidence="12">1.5.1.5</ecNumber>
        </recommendedName>
    </domain>
    <domain>
        <recommendedName>
            <fullName evidence="12">Methenyltetrahydrofolate cyclohydrolase</fullName>
            <ecNumber evidence="12">3.5.4.9</ecNumber>
        </recommendedName>
    </domain>
</protein>
<dbReference type="SUPFAM" id="SSF53223">
    <property type="entry name" value="Aminoacid dehydrogenase-like, N-terminal domain"/>
    <property type="match status" value="1"/>
</dbReference>
<keyword evidence="7 12" id="KW-0560">Oxidoreductase</keyword>
<dbReference type="InterPro" id="IPR036291">
    <property type="entry name" value="NAD(P)-bd_dom_sf"/>
</dbReference>
<keyword evidence="10 12" id="KW-0511">Multifunctional enzyme</keyword>
<dbReference type="Pfam" id="PF02882">
    <property type="entry name" value="THF_DHG_CYH_C"/>
    <property type="match status" value="1"/>
</dbReference>
<dbReference type="InterPro" id="IPR020631">
    <property type="entry name" value="THF_DH/CycHdrlase_NAD-bd_dom"/>
</dbReference>
<evidence type="ECO:0000313" key="16">
    <source>
        <dbReference type="Proteomes" id="UP000198995"/>
    </source>
</evidence>
<comment type="subunit">
    <text evidence="12">Homodimer.</text>
</comment>
<comment type="similarity">
    <text evidence="12">Belongs to the tetrahydrofolate dehydrogenase/cyclohydrolase family.</text>
</comment>
<dbReference type="HAMAP" id="MF_01576">
    <property type="entry name" value="THF_DHG_CYH"/>
    <property type="match status" value="1"/>
</dbReference>
<dbReference type="FunFam" id="3.40.50.720:FF:000094">
    <property type="entry name" value="Bifunctional protein FolD"/>
    <property type="match status" value="1"/>
</dbReference>
<dbReference type="InterPro" id="IPR046346">
    <property type="entry name" value="Aminoacid_DH-like_N_sf"/>
</dbReference>
<dbReference type="InterPro" id="IPR000672">
    <property type="entry name" value="THF_DH/CycHdrlase"/>
</dbReference>
<dbReference type="RefSeq" id="WP_091791597.1">
    <property type="nucleotide sequence ID" value="NZ_FNAF01000004.1"/>
</dbReference>
<evidence type="ECO:0000256" key="12">
    <source>
        <dbReference type="HAMAP-Rule" id="MF_01576"/>
    </source>
</evidence>